<proteinExistence type="predicted"/>
<evidence type="ECO:0000256" key="1">
    <source>
        <dbReference type="ARBA" id="ARBA00022598"/>
    </source>
</evidence>
<evidence type="ECO:0000313" key="7">
    <source>
        <dbReference type="EMBL" id="KIZ05512.1"/>
    </source>
</evidence>
<dbReference type="PANTHER" id="PTHR12241">
    <property type="entry name" value="TUBULIN POLYGLUTAMYLASE"/>
    <property type="match status" value="1"/>
</dbReference>
<dbReference type="Pfam" id="PF03133">
    <property type="entry name" value="TTL"/>
    <property type="match status" value="1"/>
</dbReference>
<evidence type="ECO:0000256" key="3">
    <source>
        <dbReference type="ARBA" id="ARBA00022840"/>
    </source>
</evidence>
<dbReference type="PANTHER" id="PTHR12241:SF145">
    <property type="entry name" value="TUBULIN POLYGLUTAMYLASE TTLL5"/>
    <property type="match status" value="1"/>
</dbReference>
<dbReference type="GeneID" id="25735324"/>
<dbReference type="PROSITE" id="PS51221">
    <property type="entry name" value="TTL"/>
    <property type="match status" value="1"/>
</dbReference>
<dbReference type="AlphaFoldDB" id="A0A0D2MYU8"/>
<dbReference type="STRING" id="145388.A0A0D2MYU8"/>
<keyword evidence="8" id="KW-1185">Reference proteome</keyword>
<feature type="compositionally biased region" description="Low complexity" evidence="6">
    <location>
        <begin position="25"/>
        <end position="39"/>
    </location>
</feature>
<reference evidence="7 8" key="1">
    <citation type="journal article" date="2013" name="BMC Genomics">
        <title>Reconstruction of the lipid metabolism for the microalga Monoraphidium neglectum from its genome sequence reveals characteristics suitable for biofuel production.</title>
        <authorList>
            <person name="Bogen C."/>
            <person name="Al-Dilaimi A."/>
            <person name="Albersmeier A."/>
            <person name="Wichmann J."/>
            <person name="Grundmann M."/>
            <person name="Rupp O."/>
            <person name="Lauersen K.J."/>
            <person name="Blifernez-Klassen O."/>
            <person name="Kalinowski J."/>
            <person name="Goesmann A."/>
            <person name="Mussgnug J.H."/>
            <person name="Kruse O."/>
        </authorList>
    </citation>
    <scope>NUCLEOTIDE SEQUENCE [LARGE SCALE GENOMIC DNA]</scope>
    <source>
        <strain evidence="7 8">SAG 48.87</strain>
    </source>
</reference>
<dbReference type="InterPro" id="IPR004344">
    <property type="entry name" value="TTL/TTLL_fam"/>
</dbReference>
<keyword evidence="2" id="KW-0547">Nucleotide-binding</keyword>
<keyword evidence="1 7" id="KW-0436">Ligase</keyword>
<feature type="region of interest" description="Disordered" evidence="6">
    <location>
        <begin position="1"/>
        <end position="45"/>
    </location>
</feature>
<gene>
    <name evidence="7" type="ORF">MNEG_2446</name>
</gene>
<dbReference type="GO" id="GO:0015631">
    <property type="term" value="F:tubulin binding"/>
    <property type="evidence" value="ECO:0007669"/>
    <property type="project" value="TreeGrafter"/>
</dbReference>
<comment type="catalytic activity">
    <reaction evidence="5">
        <text>L-glutamyl-[protein] + L-glutamate + ATP = gamma-L-glutamyl-L-glutamyl-[protein] + ADP + phosphate + H(+)</text>
        <dbReference type="Rhea" id="RHEA:60144"/>
        <dbReference type="Rhea" id="RHEA-COMP:10208"/>
        <dbReference type="Rhea" id="RHEA-COMP:15517"/>
        <dbReference type="ChEBI" id="CHEBI:15378"/>
        <dbReference type="ChEBI" id="CHEBI:29973"/>
        <dbReference type="ChEBI" id="CHEBI:29985"/>
        <dbReference type="ChEBI" id="CHEBI:30616"/>
        <dbReference type="ChEBI" id="CHEBI:43474"/>
        <dbReference type="ChEBI" id="CHEBI:143622"/>
        <dbReference type="ChEBI" id="CHEBI:456216"/>
    </reaction>
    <physiologicalReaction direction="left-to-right" evidence="5">
        <dbReference type="Rhea" id="RHEA:60145"/>
    </physiologicalReaction>
</comment>
<sequence>MRALSQHPQSAVGPRLVDDAEPGSGQATADDAPAGAAPARRQRGSAKFRFWHDERRFKGASDKCIVQQALFDAGGVRTGGYPKCSPLPGPLGHQRARDWDVLWSPARTALKALPALKPGQLISALPGMMSVTKKRRLSVTLKQAYGADAFSLVPLTFSLPAELSAWRAWLDSEAAAGRDAGPWMLKTAQHLGMGLCLLPGEQAYAHTLTPRLPAAKPWVLAQRYVADPMLIDGRKFGVRLWVLVTGAAPLRAYLSDRGLVLFSTEG</sequence>
<protein>
    <recommendedName>
        <fullName evidence="4">Tubulin--tyrosine ligase-like protein 5</fullName>
    </recommendedName>
</protein>
<dbReference type="RefSeq" id="XP_013904531.1">
    <property type="nucleotide sequence ID" value="XM_014049077.1"/>
</dbReference>
<evidence type="ECO:0000313" key="8">
    <source>
        <dbReference type="Proteomes" id="UP000054498"/>
    </source>
</evidence>
<dbReference type="OrthoDB" id="202825at2759"/>
<evidence type="ECO:0000256" key="2">
    <source>
        <dbReference type="ARBA" id="ARBA00022741"/>
    </source>
</evidence>
<dbReference type="Proteomes" id="UP000054498">
    <property type="component" value="Unassembled WGS sequence"/>
</dbReference>
<evidence type="ECO:0000256" key="5">
    <source>
        <dbReference type="ARBA" id="ARBA00049274"/>
    </source>
</evidence>
<dbReference type="Gene3D" id="3.30.470.20">
    <property type="entry name" value="ATP-grasp fold, B domain"/>
    <property type="match status" value="1"/>
</dbReference>
<dbReference type="EMBL" id="KK100495">
    <property type="protein sequence ID" value="KIZ05512.1"/>
    <property type="molecule type" value="Genomic_DNA"/>
</dbReference>
<dbReference type="GO" id="GO:0036064">
    <property type="term" value="C:ciliary basal body"/>
    <property type="evidence" value="ECO:0007669"/>
    <property type="project" value="TreeGrafter"/>
</dbReference>
<name>A0A0D2MYU8_9CHLO</name>
<evidence type="ECO:0000256" key="4">
    <source>
        <dbReference type="ARBA" id="ARBA00041448"/>
    </source>
</evidence>
<keyword evidence="3" id="KW-0067">ATP-binding</keyword>
<dbReference type="GO" id="GO:0070740">
    <property type="term" value="F:tubulin-glutamic acid ligase activity"/>
    <property type="evidence" value="ECO:0007669"/>
    <property type="project" value="TreeGrafter"/>
</dbReference>
<dbReference type="GO" id="GO:0005524">
    <property type="term" value="F:ATP binding"/>
    <property type="evidence" value="ECO:0007669"/>
    <property type="project" value="UniProtKB-KW"/>
</dbReference>
<organism evidence="7 8">
    <name type="scientific">Monoraphidium neglectum</name>
    <dbReference type="NCBI Taxonomy" id="145388"/>
    <lineage>
        <taxon>Eukaryota</taxon>
        <taxon>Viridiplantae</taxon>
        <taxon>Chlorophyta</taxon>
        <taxon>core chlorophytes</taxon>
        <taxon>Chlorophyceae</taxon>
        <taxon>CS clade</taxon>
        <taxon>Sphaeropleales</taxon>
        <taxon>Selenastraceae</taxon>
        <taxon>Monoraphidium</taxon>
    </lineage>
</organism>
<evidence type="ECO:0000256" key="6">
    <source>
        <dbReference type="SAM" id="MobiDB-lite"/>
    </source>
</evidence>
<accession>A0A0D2MYU8</accession>
<dbReference type="KEGG" id="mng:MNEG_2446"/>
<dbReference type="GO" id="GO:0000226">
    <property type="term" value="P:microtubule cytoskeleton organization"/>
    <property type="evidence" value="ECO:0007669"/>
    <property type="project" value="TreeGrafter"/>
</dbReference>